<dbReference type="Proteomes" id="UP000831782">
    <property type="component" value="Chromosome"/>
</dbReference>
<keyword evidence="1" id="KW-0175">Coiled coil</keyword>
<organism evidence="2 3">
    <name type="scientific">Gracilibacillus caseinilyticus</name>
    <dbReference type="NCBI Taxonomy" id="2932256"/>
    <lineage>
        <taxon>Bacteria</taxon>
        <taxon>Bacillati</taxon>
        <taxon>Bacillota</taxon>
        <taxon>Bacilli</taxon>
        <taxon>Bacillales</taxon>
        <taxon>Bacillaceae</taxon>
        <taxon>Gracilibacillus</taxon>
    </lineage>
</organism>
<evidence type="ECO:0000256" key="1">
    <source>
        <dbReference type="SAM" id="Coils"/>
    </source>
</evidence>
<accession>A0ABY4F130</accession>
<gene>
    <name evidence="2" type="ORF">MUN88_07610</name>
</gene>
<reference evidence="2 3" key="1">
    <citation type="submission" date="2022-04" db="EMBL/GenBank/DDBJ databases">
        <title>Gracilibacillus sp. isolated from saltern.</title>
        <authorList>
            <person name="Won M."/>
            <person name="Lee C.-M."/>
            <person name="Woen H.-Y."/>
            <person name="Kwon S.-W."/>
        </authorList>
    </citation>
    <scope>NUCLEOTIDE SEQUENCE [LARGE SCALE GENOMIC DNA]</scope>
    <source>
        <strain evidence="2 3">SSWR10-1</strain>
    </source>
</reference>
<protein>
    <submittedName>
        <fullName evidence="2">Polyhydroxyalkanoate synthesis regulator</fullName>
    </submittedName>
</protein>
<name>A0ABY4F130_9BACI</name>
<sequence length="103" mass="12005">MMKDAFSKGITLGLGMAASSKEQGEKVMNELLKKGEITREESDHVFAQWKQKGEESKQQADEKIKQQLKQWLTELEVVTKEEVTELEQRIIQLENRVRELEEK</sequence>
<dbReference type="EMBL" id="CP095072">
    <property type="protein sequence ID" value="UOQ49921.1"/>
    <property type="molecule type" value="Genomic_DNA"/>
</dbReference>
<dbReference type="RefSeq" id="WP_244722925.1">
    <property type="nucleotide sequence ID" value="NZ_CP095072.1"/>
</dbReference>
<dbReference type="InterPro" id="IPR008769">
    <property type="entry name" value="PhaF_PhaI"/>
</dbReference>
<dbReference type="PANTHER" id="PTHR38664">
    <property type="entry name" value="SLR0058 PROTEIN"/>
    <property type="match status" value="1"/>
</dbReference>
<evidence type="ECO:0000313" key="3">
    <source>
        <dbReference type="Proteomes" id="UP000831782"/>
    </source>
</evidence>
<feature type="coiled-coil region" evidence="1">
    <location>
        <begin position="50"/>
        <end position="103"/>
    </location>
</feature>
<evidence type="ECO:0000313" key="2">
    <source>
        <dbReference type="EMBL" id="UOQ49921.1"/>
    </source>
</evidence>
<proteinExistence type="predicted"/>
<dbReference type="PANTHER" id="PTHR38664:SF1">
    <property type="entry name" value="SLR0058 PROTEIN"/>
    <property type="match status" value="1"/>
</dbReference>
<keyword evidence="3" id="KW-1185">Reference proteome</keyword>